<proteinExistence type="predicted"/>
<keyword evidence="4" id="KW-1185">Reference proteome</keyword>
<gene>
    <name evidence="3" type="ORF">K469DRAFT_695005</name>
</gene>
<keyword evidence="2" id="KW-0812">Transmembrane</keyword>
<evidence type="ECO:0000256" key="2">
    <source>
        <dbReference type="SAM" id="Phobius"/>
    </source>
</evidence>
<sequence length="171" mass="19565">MEVSTGNNSSGAEKKNATHLRYRDRKPRREGNARVSRNKQLDNGNDEQLPPYPSNPEKESPTNINTEKPLPAVPMKNEMGDMSFDKTLPPKPLPDPPEPYDKPRRFSYYTMIAFIGAFWLSFLAIVLLLPVITERDAMPGLNRLLWGYFYSIKGSKPTIKRHDHFGLSFEN</sequence>
<feature type="compositionally biased region" description="Polar residues" evidence="1">
    <location>
        <begin position="1"/>
        <end position="11"/>
    </location>
</feature>
<name>A0A6A6DHY2_9PEZI</name>
<keyword evidence="2" id="KW-0472">Membrane</keyword>
<organism evidence="3 4">
    <name type="scientific">Zopfia rhizophila CBS 207.26</name>
    <dbReference type="NCBI Taxonomy" id="1314779"/>
    <lineage>
        <taxon>Eukaryota</taxon>
        <taxon>Fungi</taxon>
        <taxon>Dikarya</taxon>
        <taxon>Ascomycota</taxon>
        <taxon>Pezizomycotina</taxon>
        <taxon>Dothideomycetes</taxon>
        <taxon>Dothideomycetes incertae sedis</taxon>
        <taxon>Zopfiaceae</taxon>
        <taxon>Zopfia</taxon>
    </lineage>
</organism>
<feature type="transmembrane region" description="Helical" evidence="2">
    <location>
        <begin position="108"/>
        <end position="132"/>
    </location>
</feature>
<reference evidence="3" key="1">
    <citation type="journal article" date="2020" name="Stud. Mycol.">
        <title>101 Dothideomycetes genomes: a test case for predicting lifestyles and emergence of pathogens.</title>
        <authorList>
            <person name="Haridas S."/>
            <person name="Albert R."/>
            <person name="Binder M."/>
            <person name="Bloem J."/>
            <person name="Labutti K."/>
            <person name="Salamov A."/>
            <person name="Andreopoulos B."/>
            <person name="Baker S."/>
            <person name="Barry K."/>
            <person name="Bills G."/>
            <person name="Bluhm B."/>
            <person name="Cannon C."/>
            <person name="Castanera R."/>
            <person name="Culley D."/>
            <person name="Daum C."/>
            <person name="Ezra D."/>
            <person name="Gonzalez J."/>
            <person name="Henrissat B."/>
            <person name="Kuo A."/>
            <person name="Liang C."/>
            <person name="Lipzen A."/>
            <person name="Lutzoni F."/>
            <person name="Magnuson J."/>
            <person name="Mondo S."/>
            <person name="Nolan M."/>
            <person name="Ohm R."/>
            <person name="Pangilinan J."/>
            <person name="Park H.-J."/>
            <person name="Ramirez L."/>
            <person name="Alfaro M."/>
            <person name="Sun H."/>
            <person name="Tritt A."/>
            <person name="Yoshinaga Y."/>
            <person name="Zwiers L.-H."/>
            <person name="Turgeon B."/>
            <person name="Goodwin S."/>
            <person name="Spatafora J."/>
            <person name="Crous P."/>
            <person name="Grigoriev I."/>
        </authorList>
    </citation>
    <scope>NUCLEOTIDE SEQUENCE</scope>
    <source>
        <strain evidence="3">CBS 207.26</strain>
    </source>
</reference>
<evidence type="ECO:0000256" key="1">
    <source>
        <dbReference type="SAM" id="MobiDB-lite"/>
    </source>
</evidence>
<dbReference type="Proteomes" id="UP000800200">
    <property type="component" value="Unassembled WGS sequence"/>
</dbReference>
<feature type="region of interest" description="Disordered" evidence="1">
    <location>
        <begin position="1"/>
        <end position="97"/>
    </location>
</feature>
<dbReference type="EMBL" id="ML994670">
    <property type="protein sequence ID" value="KAF2179097.1"/>
    <property type="molecule type" value="Genomic_DNA"/>
</dbReference>
<accession>A0A6A6DHY2</accession>
<keyword evidence="2" id="KW-1133">Transmembrane helix</keyword>
<evidence type="ECO:0000313" key="4">
    <source>
        <dbReference type="Proteomes" id="UP000800200"/>
    </source>
</evidence>
<feature type="compositionally biased region" description="Basic residues" evidence="1">
    <location>
        <begin position="17"/>
        <end position="26"/>
    </location>
</feature>
<protein>
    <submittedName>
        <fullName evidence="3">Uncharacterized protein</fullName>
    </submittedName>
</protein>
<dbReference type="AlphaFoldDB" id="A0A6A6DHY2"/>
<dbReference type="OrthoDB" id="3798501at2759"/>
<evidence type="ECO:0000313" key="3">
    <source>
        <dbReference type="EMBL" id="KAF2179097.1"/>
    </source>
</evidence>